<evidence type="ECO:0000313" key="3">
    <source>
        <dbReference type="Proteomes" id="UP001295423"/>
    </source>
</evidence>
<protein>
    <submittedName>
        <fullName evidence="2">Uncharacterized protein</fullName>
    </submittedName>
</protein>
<proteinExistence type="predicted"/>
<comment type="caution">
    <text evidence="2">The sequence shown here is derived from an EMBL/GenBank/DDBJ whole genome shotgun (WGS) entry which is preliminary data.</text>
</comment>
<feature type="non-terminal residue" evidence="2">
    <location>
        <position position="1"/>
    </location>
</feature>
<evidence type="ECO:0000313" key="2">
    <source>
        <dbReference type="EMBL" id="CAJ1933357.1"/>
    </source>
</evidence>
<keyword evidence="3" id="KW-1185">Reference proteome</keyword>
<evidence type="ECO:0000256" key="1">
    <source>
        <dbReference type="SAM" id="MobiDB-lite"/>
    </source>
</evidence>
<dbReference type="AlphaFoldDB" id="A0AAD2CFM0"/>
<accession>A0AAD2CFM0</accession>
<organism evidence="2 3">
    <name type="scientific">Cylindrotheca closterium</name>
    <dbReference type="NCBI Taxonomy" id="2856"/>
    <lineage>
        <taxon>Eukaryota</taxon>
        <taxon>Sar</taxon>
        <taxon>Stramenopiles</taxon>
        <taxon>Ochrophyta</taxon>
        <taxon>Bacillariophyta</taxon>
        <taxon>Bacillariophyceae</taxon>
        <taxon>Bacillariophycidae</taxon>
        <taxon>Bacillariales</taxon>
        <taxon>Bacillariaceae</taxon>
        <taxon>Cylindrotheca</taxon>
    </lineage>
</organism>
<reference evidence="2" key="1">
    <citation type="submission" date="2023-08" db="EMBL/GenBank/DDBJ databases">
        <authorList>
            <person name="Audoor S."/>
            <person name="Bilcke G."/>
        </authorList>
    </citation>
    <scope>NUCLEOTIDE SEQUENCE</scope>
</reference>
<gene>
    <name evidence="2" type="ORF">CYCCA115_LOCUS3270</name>
</gene>
<dbReference type="EMBL" id="CAKOGP040000268">
    <property type="protein sequence ID" value="CAJ1933357.1"/>
    <property type="molecule type" value="Genomic_DNA"/>
</dbReference>
<feature type="region of interest" description="Disordered" evidence="1">
    <location>
        <begin position="51"/>
        <end position="76"/>
    </location>
</feature>
<dbReference type="Proteomes" id="UP001295423">
    <property type="component" value="Unassembled WGS sequence"/>
</dbReference>
<name>A0AAD2CFM0_9STRA</name>
<sequence length="254" mass="29027">MTRIFGSSQSGGARWRIVFHRMSNCSHNVITLDRKAKRSKADPDAIMIESGVKASSSSTSNEDMDMANSEHGNEEEKESTAYEMLVKDSLLQQWSEDYDETLEEYLTIIGKAKEFPDAQAVNFRQEVICDAVLAAFQGNQEMISEAKIAMKTTSALTITSLNFLKHQQERLKIENERGLDYFLHTVCMEVLKEYYKRTKEQARLLTVLSESNNRMVPVNYLISKTELSHSYDVHKFVLQAERVAKWFDASNDSV</sequence>
<feature type="non-terminal residue" evidence="2">
    <location>
        <position position="254"/>
    </location>
</feature>